<feature type="transmembrane region" description="Helical" evidence="2">
    <location>
        <begin position="91"/>
        <end position="111"/>
    </location>
</feature>
<feature type="transmembrane region" description="Helical" evidence="2">
    <location>
        <begin position="161"/>
        <end position="182"/>
    </location>
</feature>
<evidence type="ECO:0000313" key="3">
    <source>
        <dbReference type="EMBL" id="CCA75499.1"/>
    </source>
</evidence>
<gene>
    <name evidence="3" type="ORF">PIIN_09482</name>
</gene>
<feature type="compositionally biased region" description="Low complexity" evidence="1">
    <location>
        <begin position="578"/>
        <end position="593"/>
    </location>
</feature>
<accession>G4TW06</accession>
<dbReference type="AlphaFoldDB" id="G4TW06"/>
<feature type="region of interest" description="Disordered" evidence="1">
    <location>
        <begin position="555"/>
        <end position="634"/>
    </location>
</feature>
<dbReference type="EMBL" id="CAFZ01000461">
    <property type="protein sequence ID" value="CCA75499.1"/>
    <property type="molecule type" value="Genomic_DNA"/>
</dbReference>
<feature type="transmembrane region" description="Helical" evidence="2">
    <location>
        <begin position="123"/>
        <end position="141"/>
    </location>
</feature>
<evidence type="ECO:0000256" key="1">
    <source>
        <dbReference type="SAM" id="MobiDB-lite"/>
    </source>
</evidence>
<reference evidence="3 4" key="1">
    <citation type="journal article" date="2011" name="PLoS Pathog.">
        <title>Endophytic Life Strategies Decoded by Genome and Transcriptome Analyses of the Mutualistic Root Symbiont Piriformospora indica.</title>
        <authorList>
            <person name="Zuccaro A."/>
            <person name="Lahrmann U."/>
            <person name="Guldener U."/>
            <person name="Langen G."/>
            <person name="Pfiffi S."/>
            <person name="Biedenkopf D."/>
            <person name="Wong P."/>
            <person name="Samans B."/>
            <person name="Grimm C."/>
            <person name="Basiewicz M."/>
            <person name="Murat C."/>
            <person name="Martin F."/>
            <person name="Kogel K.H."/>
        </authorList>
    </citation>
    <scope>NUCLEOTIDE SEQUENCE [LARGE SCALE GENOMIC DNA]</scope>
    <source>
        <strain evidence="3 4">DSM 11827</strain>
    </source>
</reference>
<organism evidence="3 4">
    <name type="scientific">Serendipita indica (strain DSM 11827)</name>
    <name type="common">Root endophyte fungus</name>
    <name type="synonym">Piriformospora indica</name>
    <dbReference type="NCBI Taxonomy" id="1109443"/>
    <lineage>
        <taxon>Eukaryota</taxon>
        <taxon>Fungi</taxon>
        <taxon>Dikarya</taxon>
        <taxon>Basidiomycota</taxon>
        <taxon>Agaricomycotina</taxon>
        <taxon>Agaricomycetes</taxon>
        <taxon>Sebacinales</taxon>
        <taxon>Serendipitaceae</taxon>
        <taxon>Serendipita</taxon>
    </lineage>
</organism>
<proteinExistence type="predicted"/>
<dbReference type="Proteomes" id="UP000007148">
    <property type="component" value="Unassembled WGS sequence"/>
</dbReference>
<name>G4TW06_SERID</name>
<dbReference type="InParanoid" id="G4TW06"/>
<protein>
    <submittedName>
        <fullName evidence="3">Uncharacterized protein</fullName>
    </submittedName>
</protein>
<keyword evidence="2" id="KW-1133">Transmembrane helix</keyword>
<keyword evidence="2" id="KW-0472">Membrane</keyword>
<dbReference type="HOGENOM" id="CLU_394385_0_0_1"/>
<evidence type="ECO:0000313" key="4">
    <source>
        <dbReference type="Proteomes" id="UP000007148"/>
    </source>
</evidence>
<keyword evidence="4" id="KW-1185">Reference proteome</keyword>
<feature type="compositionally biased region" description="Polar residues" evidence="1">
    <location>
        <begin position="409"/>
        <end position="426"/>
    </location>
</feature>
<feature type="region of interest" description="Disordered" evidence="1">
    <location>
        <begin position="390"/>
        <end position="430"/>
    </location>
</feature>
<feature type="transmembrane region" description="Helical" evidence="2">
    <location>
        <begin position="17"/>
        <end position="39"/>
    </location>
</feature>
<comment type="caution">
    <text evidence="3">The sequence shown here is derived from an EMBL/GenBank/DDBJ whole genome shotgun (WGS) entry which is preliminary data.</text>
</comment>
<dbReference type="OrthoDB" id="3269357at2759"/>
<feature type="compositionally biased region" description="Polar residues" evidence="1">
    <location>
        <begin position="495"/>
        <end position="507"/>
    </location>
</feature>
<sequence>MTLAAVQTTRTFRQFRVAVFGVSIFLRLGWAFLLALTAFSLTTLVDKRHQIITLYLFAANNAAFVAIVLVGTFEAFKFGIASWTSRVGVELTWLALCWIVETAGAVTLTIFHPTFHCDTIMRIYGDATGVIFGSTLPASSIRSTTTQEATTCKVFNQITFIGSWITVGLSLLYLAYFALLALSASRRNRLVWRTPVNRFDWSITSEPVMPNSPDIVYPDMIERPQNPHLSKDWNDSMTSLPPVFVNPFEFKKASFDSAATKFEPLGPQYNFEPMDRHRVMAQYQPAPYPSYPEPVVLADEAQPNTQRHSILGLEGMDVQSNRKSKPTLSIYVPPQPSQKFVPIGVAEEGYDRIGRVMSIMVASPQSLEMNSPNSPSEGPCAKIGQRMSRPFASPISSDESHATSVGKENGSSTKGTVSHHSLYTKSHGTEGHDLGLVQTVEAANGYPVIQQTPKRQSTLVRHDSLTMRMTMRYAPQPAVPSFPQSAVLPTQIQGPQSLPRTARSANRGSVLVKHQRSSSAMGALQPPPRVPVGTWAPARSSTSLADRVQLQRPPSAFHLHIPPPPTYSPVTAAKHSHSPASSISRSSAPATPTRHSRAHSSPDSAYNGSLLGGSNQSQSRSSSVVSTMQHTSPTVVPPIPALLNALSPVLRDSGVFQYPNGTLESQQYQQQAPSLQASAVRSHAFLDDNPFGLGSNVTTHTPDRQSFEGIAKEFAEEKKTRRASRLRKSAPRY</sequence>
<feature type="region of interest" description="Disordered" evidence="1">
    <location>
        <begin position="495"/>
        <end position="536"/>
    </location>
</feature>
<feature type="transmembrane region" description="Helical" evidence="2">
    <location>
        <begin position="51"/>
        <end position="71"/>
    </location>
</feature>
<keyword evidence="2" id="KW-0812">Transmembrane</keyword>
<feature type="compositionally biased region" description="Low complexity" evidence="1">
    <location>
        <begin position="607"/>
        <end position="626"/>
    </location>
</feature>
<evidence type="ECO:0000256" key="2">
    <source>
        <dbReference type="SAM" id="Phobius"/>
    </source>
</evidence>